<feature type="transmembrane region" description="Helical" evidence="8">
    <location>
        <begin position="124"/>
        <end position="144"/>
    </location>
</feature>
<gene>
    <name evidence="10" type="primary">kpsM_1</name>
    <name evidence="10" type="ORF">ERS852572_01682</name>
</gene>
<dbReference type="PANTHER" id="PTHR30413">
    <property type="entry name" value="INNER MEMBRANE TRANSPORT PERMEASE"/>
    <property type="match status" value="1"/>
</dbReference>
<sequence length="277" mass="32119">MTEKKKNVCLPKRLIASRKLIVNLAKNDFKKKFAGSYFGVVWAFIQPVITVLLYWFVFEFGLHQKVNDLRTGIEVPFVLWLMGGLVPWFYFQEALNGGTGVLDEYSYLVKKVVFQIDALPVVKLISALFTHAFFVVFMLVVFAVMGFYPDLYVLQIVYYSFCMVILTAGLIYATSAVTVFFRDMKEVVSILLQIGMWVTPIMWNFESMQGIPKWAVLLLKLNPMYYIVSGYRDALINKTAFWEYPGLTLWFWGITLFILWAGTTMFKRLRVHFADVL</sequence>
<accession>A0A173TQ92</accession>
<feature type="transmembrane region" description="Helical" evidence="8">
    <location>
        <begin position="37"/>
        <end position="57"/>
    </location>
</feature>
<dbReference type="RefSeq" id="WP_015559548.1">
    <property type="nucleotide sequence ID" value="NZ_CABIYH010000011.1"/>
</dbReference>
<dbReference type="PANTHER" id="PTHR30413:SF10">
    <property type="entry name" value="CAPSULE POLYSACCHARIDE EXPORT INNER-MEMBRANE PROTEIN CTRC"/>
    <property type="match status" value="1"/>
</dbReference>
<keyword evidence="5 8" id="KW-0812">Transmembrane</keyword>
<evidence type="ECO:0000256" key="8">
    <source>
        <dbReference type="RuleBase" id="RU361157"/>
    </source>
</evidence>
<keyword evidence="4 8" id="KW-1003">Cell membrane</keyword>
<comment type="subcellular location">
    <subcellularLocation>
        <location evidence="1 8">Cell membrane</location>
        <topology evidence="1 8">Multi-pass membrane protein</topology>
    </subcellularLocation>
</comment>
<evidence type="ECO:0000256" key="5">
    <source>
        <dbReference type="ARBA" id="ARBA00022692"/>
    </source>
</evidence>
<dbReference type="GO" id="GO:0005886">
    <property type="term" value="C:plasma membrane"/>
    <property type="evidence" value="ECO:0007669"/>
    <property type="project" value="UniProtKB-SubCell"/>
</dbReference>
<dbReference type="GO" id="GO:0140359">
    <property type="term" value="F:ABC-type transporter activity"/>
    <property type="evidence" value="ECO:0007669"/>
    <property type="project" value="InterPro"/>
</dbReference>
<reference evidence="10 11" key="1">
    <citation type="submission" date="2015-09" db="EMBL/GenBank/DDBJ databases">
        <authorList>
            <consortium name="Pathogen Informatics"/>
        </authorList>
    </citation>
    <scope>NUCLEOTIDE SEQUENCE [LARGE SCALE GENOMIC DNA]</scope>
    <source>
        <strain evidence="10 11">2789STDY5834960</strain>
    </source>
</reference>
<dbReference type="GO" id="GO:0015920">
    <property type="term" value="P:lipopolysaccharide transport"/>
    <property type="evidence" value="ECO:0007669"/>
    <property type="project" value="TreeGrafter"/>
</dbReference>
<keyword evidence="6 8" id="KW-1133">Transmembrane helix</keyword>
<dbReference type="STRING" id="166486.ERS852572_01682"/>
<organism evidence="10 11">
    <name type="scientific">Roseburia intestinalis</name>
    <dbReference type="NCBI Taxonomy" id="166486"/>
    <lineage>
        <taxon>Bacteria</taxon>
        <taxon>Bacillati</taxon>
        <taxon>Bacillota</taxon>
        <taxon>Clostridia</taxon>
        <taxon>Lachnospirales</taxon>
        <taxon>Lachnospiraceae</taxon>
        <taxon>Roseburia</taxon>
    </lineage>
</organism>
<evidence type="ECO:0000256" key="4">
    <source>
        <dbReference type="ARBA" id="ARBA00022475"/>
    </source>
</evidence>
<feature type="transmembrane region" description="Helical" evidence="8">
    <location>
        <begin position="69"/>
        <end position="91"/>
    </location>
</feature>
<dbReference type="Proteomes" id="UP000095350">
    <property type="component" value="Unassembled WGS sequence"/>
</dbReference>
<dbReference type="InterPro" id="IPR013525">
    <property type="entry name" value="ABC2_TM"/>
</dbReference>
<evidence type="ECO:0000256" key="1">
    <source>
        <dbReference type="ARBA" id="ARBA00004651"/>
    </source>
</evidence>
<evidence type="ECO:0000313" key="11">
    <source>
        <dbReference type="Proteomes" id="UP000095350"/>
    </source>
</evidence>
<dbReference type="Pfam" id="PF01061">
    <property type="entry name" value="ABC2_membrane"/>
    <property type="match status" value="1"/>
</dbReference>
<evidence type="ECO:0000256" key="2">
    <source>
        <dbReference type="ARBA" id="ARBA00007783"/>
    </source>
</evidence>
<dbReference type="EMBL" id="CYXZ01000011">
    <property type="protein sequence ID" value="CUN04993.1"/>
    <property type="molecule type" value="Genomic_DNA"/>
</dbReference>
<evidence type="ECO:0000259" key="9">
    <source>
        <dbReference type="PROSITE" id="PS51012"/>
    </source>
</evidence>
<dbReference type="PROSITE" id="PS51012">
    <property type="entry name" value="ABC_TM2"/>
    <property type="match status" value="1"/>
</dbReference>
<evidence type="ECO:0000256" key="3">
    <source>
        <dbReference type="ARBA" id="ARBA00022448"/>
    </source>
</evidence>
<feature type="transmembrane region" description="Helical" evidence="8">
    <location>
        <begin position="187"/>
        <end position="205"/>
    </location>
</feature>
<comment type="similarity">
    <text evidence="2 8">Belongs to the ABC-2 integral membrane protein family.</text>
</comment>
<feature type="domain" description="ABC transmembrane type-2" evidence="9">
    <location>
        <begin position="38"/>
        <end position="269"/>
    </location>
</feature>
<evidence type="ECO:0000256" key="7">
    <source>
        <dbReference type="ARBA" id="ARBA00023136"/>
    </source>
</evidence>
<keyword evidence="3 8" id="KW-0813">Transport</keyword>
<dbReference type="OrthoDB" id="9794365at2"/>
<feature type="transmembrane region" description="Helical" evidence="8">
    <location>
        <begin position="244"/>
        <end position="262"/>
    </location>
</feature>
<name>A0A173TQ92_9FIRM</name>
<evidence type="ECO:0000256" key="6">
    <source>
        <dbReference type="ARBA" id="ARBA00022989"/>
    </source>
</evidence>
<dbReference type="AlphaFoldDB" id="A0A173TQ92"/>
<feature type="transmembrane region" description="Helical" evidence="8">
    <location>
        <begin position="156"/>
        <end position="181"/>
    </location>
</feature>
<keyword evidence="7 8" id="KW-0472">Membrane</keyword>
<dbReference type="InterPro" id="IPR047817">
    <property type="entry name" value="ABC2_TM_bact-type"/>
</dbReference>
<dbReference type="PaxDb" id="166486-ERS852572_01682"/>
<proteinExistence type="inferred from homology"/>
<protein>
    <recommendedName>
        <fullName evidence="8">Transport permease protein</fullName>
    </recommendedName>
</protein>
<evidence type="ECO:0000313" key="10">
    <source>
        <dbReference type="EMBL" id="CUN04993.1"/>
    </source>
</evidence>